<evidence type="ECO:0000256" key="2">
    <source>
        <dbReference type="ARBA" id="ARBA00022692"/>
    </source>
</evidence>
<dbReference type="Pfam" id="PF07291">
    <property type="entry name" value="MauE"/>
    <property type="match status" value="1"/>
</dbReference>
<feature type="domain" description="Methylamine utilisation protein MauE" evidence="6">
    <location>
        <begin position="4"/>
        <end position="134"/>
    </location>
</feature>
<keyword evidence="3 5" id="KW-1133">Transmembrane helix</keyword>
<feature type="transmembrane region" description="Helical" evidence="5">
    <location>
        <begin position="122"/>
        <end position="142"/>
    </location>
</feature>
<evidence type="ECO:0000256" key="1">
    <source>
        <dbReference type="ARBA" id="ARBA00004141"/>
    </source>
</evidence>
<feature type="transmembrane region" description="Helical" evidence="5">
    <location>
        <begin position="148"/>
        <end position="168"/>
    </location>
</feature>
<keyword evidence="8" id="KW-1185">Reference proteome</keyword>
<comment type="subcellular location">
    <subcellularLocation>
        <location evidence="1">Membrane</location>
        <topology evidence="1">Multi-pass membrane protein</topology>
    </subcellularLocation>
</comment>
<sequence>MGYVEFGLRVFLAGVFAVAAGGKRGTAGRQEFVAATGRLLPSRFAGTARPVATVVRWLEWAIVLLLVVGGAGAVAGFALVLLSSIGFGLAIVAALRRGEAAPCRCFGASSAPLSRVHVARNVLLALAALAGAWLAPGGVAAIPVAPGLGVAGVLVALVAGAVAAALMVRLDEVVDLFGAASTPGAPPR</sequence>
<gene>
    <name evidence="7" type="ORF">Athai_21340</name>
</gene>
<dbReference type="EMBL" id="AP023355">
    <property type="protein sequence ID" value="BCJ34631.1"/>
    <property type="molecule type" value="Genomic_DNA"/>
</dbReference>
<dbReference type="InterPro" id="IPR009908">
    <property type="entry name" value="Methylamine_util_MauE"/>
</dbReference>
<evidence type="ECO:0000313" key="7">
    <source>
        <dbReference type="EMBL" id="BCJ34631.1"/>
    </source>
</evidence>
<reference evidence="7 8" key="1">
    <citation type="submission" date="2020-08" db="EMBL/GenBank/DDBJ databases">
        <title>Whole genome shotgun sequence of Actinocatenispora thailandica NBRC 105041.</title>
        <authorList>
            <person name="Komaki H."/>
            <person name="Tamura T."/>
        </authorList>
    </citation>
    <scope>NUCLEOTIDE SEQUENCE [LARGE SCALE GENOMIC DNA]</scope>
    <source>
        <strain evidence="7 8">NBRC 105041</strain>
    </source>
</reference>
<dbReference type="AlphaFoldDB" id="A0A7R7DN51"/>
<evidence type="ECO:0000256" key="5">
    <source>
        <dbReference type="SAM" id="Phobius"/>
    </source>
</evidence>
<evidence type="ECO:0000313" key="8">
    <source>
        <dbReference type="Proteomes" id="UP000611640"/>
    </source>
</evidence>
<proteinExistence type="predicted"/>
<keyword evidence="4 5" id="KW-0472">Membrane</keyword>
<keyword evidence="2 5" id="KW-0812">Transmembrane</keyword>
<accession>A0A7R7DN51</accession>
<protein>
    <recommendedName>
        <fullName evidence="6">Methylamine utilisation protein MauE domain-containing protein</fullName>
    </recommendedName>
</protein>
<evidence type="ECO:0000256" key="4">
    <source>
        <dbReference type="ARBA" id="ARBA00023136"/>
    </source>
</evidence>
<evidence type="ECO:0000256" key="3">
    <source>
        <dbReference type="ARBA" id="ARBA00022989"/>
    </source>
</evidence>
<feature type="transmembrane region" description="Helical" evidence="5">
    <location>
        <begin position="62"/>
        <end position="95"/>
    </location>
</feature>
<organism evidence="7 8">
    <name type="scientific">Actinocatenispora thailandica</name>
    <dbReference type="NCBI Taxonomy" id="227318"/>
    <lineage>
        <taxon>Bacteria</taxon>
        <taxon>Bacillati</taxon>
        <taxon>Actinomycetota</taxon>
        <taxon>Actinomycetes</taxon>
        <taxon>Micromonosporales</taxon>
        <taxon>Micromonosporaceae</taxon>
        <taxon>Actinocatenispora</taxon>
    </lineage>
</organism>
<dbReference type="RefSeq" id="WP_203961336.1">
    <property type="nucleotide sequence ID" value="NZ_AP023355.1"/>
</dbReference>
<evidence type="ECO:0000259" key="6">
    <source>
        <dbReference type="Pfam" id="PF07291"/>
    </source>
</evidence>
<dbReference type="GO" id="GO:0016020">
    <property type="term" value="C:membrane"/>
    <property type="evidence" value="ECO:0007669"/>
    <property type="project" value="UniProtKB-SubCell"/>
</dbReference>
<dbReference type="Proteomes" id="UP000611640">
    <property type="component" value="Chromosome"/>
</dbReference>
<name>A0A7R7DN51_9ACTN</name>
<dbReference type="GO" id="GO:0030416">
    <property type="term" value="P:methylamine metabolic process"/>
    <property type="evidence" value="ECO:0007669"/>
    <property type="project" value="InterPro"/>
</dbReference>
<dbReference type="KEGG" id="atl:Athai_21340"/>